<dbReference type="RefSeq" id="WP_076498568.1">
    <property type="nucleotide sequence ID" value="NZ_FTOP01000002.1"/>
</dbReference>
<evidence type="ECO:0000313" key="1">
    <source>
        <dbReference type="EMBL" id="SIS63619.1"/>
    </source>
</evidence>
<evidence type="ECO:0000313" key="2">
    <source>
        <dbReference type="Proteomes" id="UP000186026"/>
    </source>
</evidence>
<evidence type="ECO:0008006" key="3">
    <source>
        <dbReference type="Google" id="ProtNLM"/>
    </source>
</evidence>
<dbReference type="AlphaFoldDB" id="A0A1N7KPS7"/>
<accession>A0A1N7KPS7</accession>
<gene>
    <name evidence="1" type="ORF">SAMN05421761_102253</name>
</gene>
<proteinExistence type="predicted"/>
<dbReference type="STRING" id="529505.SAMN05421761_102253"/>
<organism evidence="1 2">
    <name type="scientific">Belliella pelovolcani</name>
    <dbReference type="NCBI Taxonomy" id="529505"/>
    <lineage>
        <taxon>Bacteria</taxon>
        <taxon>Pseudomonadati</taxon>
        <taxon>Bacteroidota</taxon>
        <taxon>Cytophagia</taxon>
        <taxon>Cytophagales</taxon>
        <taxon>Cyclobacteriaceae</taxon>
        <taxon>Belliella</taxon>
    </lineage>
</organism>
<keyword evidence="2" id="KW-1185">Reference proteome</keyword>
<dbReference type="Pfam" id="PF10387">
    <property type="entry name" value="DUF2442"/>
    <property type="match status" value="1"/>
</dbReference>
<dbReference type="Proteomes" id="UP000186026">
    <property type="component" value="Unassembled WGS sequence"/>
</dbReference>
<name>A0A1N7KPS7_9BACT</name>
<sequence length="77" mass="9083">MNISVIHKSPLAKKVWFDKTRFYVLLDDEREIGIPLEWFRKLKSASLEELNQYRLIGNGEGIHWEVLDEDILVEALL</sequence>
<dbReference type="InterPro" id="IPR018841">
    <property type="entry name" value="DUF2442"/>
</dbReference>
<reference evidence="2" key="1">
    <citation type="submission" date="2017-01" db="EMBL/GenBank/DDBJ databases">
        <authorList>
            <person name="Varghese N."/>
            <person name="Submissions S."/>
        </authorList>
    </citation>
    <scope>NUCLEOTIDE SEQUENCE [LARGE SCALE GENOMIC DNA]</scope>
    <source>
        <strain evidence="2">DSM 46698</strain>
    </source>
</reference>
<dbReference type="Gene3D" id="3.30.2020.40">
    <property type="entry name" value="Uncharacterised protein PF10387, DUF2442"/>
    <property type="match status" value="1"/>
</dbReference>
<protein>
    <recommendedName>
        <fullName evidence="3">DUF2442 domain-containing protein</fullName>
    </recommendedName>
</protein>
<dbReference type="EMBL" id="FTOP01000002">
    <property type="protein sequence ID" value="SIS63619.1"/>
    <property type="molecule type" value="Genomic_DNA"/>
</dbReference>